<keyword evidence="3" id="KW-1185">Reference proteome</keyword>
<accession>A0A3N4Z2J5</accession>
<dbReference type="SMART" id="SM00909">
    <property type="entry name" value="Germane"/>
    <property type="match status" value="1"/>
</dbReference>
<dbReference type="Proteomes" id="UP000280726">
    <property type="component" value="Unassembled WGS sequence"/>
</dbReference>
<reference evidence="2 3" key="1">
    <citation type="submission" date="2018-11" db="EMBL/GenBank/DDBJ databases">
        <title>Sequencing the genomes of 1000 actinobacteria strains.</title>
        <authorList>
            <person name="Klenk H.-P."/>
        </authorList>
    </citation>
    <scope>NUCLEOTIDE SEQUENCE [LARGE SCALE GENOMIC DNA]</scope>
    <source>
        <strain evidence="2 3">DSM 14418</strain>
    </source>
</reference>
<feature type="domain" description="GerMN" evidence="1">
    <location>
        <begin position="204"/>
        <end position="294"/>
    </location>
</feature>
<name>A0A3N4Z2J5_9MICO</name>
<comment type="caution">
    <text evidence="2">The sequence shown here is derived from an EMBL/GenBank/DDBJ whole genome shotgun (WGS) entry which is preliminary data.</text>
</comment>
<dbReference type="Pfam" id="PF10647">
    <property type="entry name" value="Gmad1"/>
    <property type="match status" value="1"/>
</dbReference>
<gene>
    <name evidence="2" type="ORF">EDD32_0270</name>
</gene>
<dbReference type="RefSeq" id="WP_170175155.1">
    <property type="nucleotide sequence ID" value="NZ_RKRA01000001.1"/>
</dbReference>
<dbReference type="EMBL" id="RKRA01000001">
    <property type="protein sequence ID" value="RPF25856.1"/>
    <property type="molecule type" value="Genomic_DNA"/>
</dbReference>
<evidence type="ECO:0000259" key="1">
    <source>
        <dbReference type="SMART" id="SM00909"/>
    </source>
</evidence>
<proteinExistence type="predicted"/>
<dbReference type="InterPro" id="IPR019606">
    <property type="entry name" value="GerMN"/>
</dbReference>
<evidence type="ECO:0000313" key="3">
    <source>
        <dbReference type="Proteomes" id="UP000280726"/>
    </source>
</evidence>
<sequence length="563" mass="58420">MTPRRSVRLLAVLVAALVALAGCVSLPRSGPVSASQPELPPSEGIGLFAAGPREGASPQEIVEGFLTASAAGYSDEFLVARQFLAGSAVQAWQPLEQVRIYADNPAPSFGRTDDDGVRLTVAAEASVDSAGHYTESPPETTIEAGFTLVRNAAGEWRIVELDDGVLLPAANFRSLYAQGAVYFLTPEQDALVPDVRWYPRENQATALVRGLLDGPSQWLSPGVVTMVPAGTRMTVEAVTVADGVARVDLSADALSADPEQRAALYAQVERTLLGVPGVQLIQITAAGAPYEVTVPIPELSSYPYTTGSLVVVADGALAEVVAGEVVPLAGGSLAGLDARSPALGYESEQPTLVLLDGADRLVTAPAAQSQSFLLAQGSALVAPSVDIDGWVWTSPQESAGDVVAVQDSGTRVAVDVPWLEGGRVHALRISREGARAVVVWESGGRTLVDVAAVVRGLDGVPRALAEPVRIGERMTTATDAAWVDEQTVAVLGTSGGDAAPVVHLLPIGGPTSRLPAVDGAVTITAGRGDRSLVVGTESGRIYERNGASWRPVLTEAFFPTLPG</sequence>
<dbReference type="InterPro" id="IPR018910">
    <property type="entry name" value="LpqB_C"/>
</dbReference>
<dbReference type="InterPro" id="IPR059026">
    <property type="entry name" value="LpqB_N"/>
</dbReference>
<dbReference type="Pfam" id="PF25976">
    <property type="entry name" value="LpqB_N"/>
    <property type="match status" value="1"/>
</dbReference>
<protein>
    <submittedName>
        <fullName evidence="2">Sporulation and spore germination protein</fullName>
    </submittedName>
</protein>
<dbReference type="Pfam" id="PF10646">
    <property type="entry name" value="Germane"/>
    <property type="match status" value="1"/>
</dbReference>
<organism evidence="2 3">
    <name type="scientific">Georgenia muralis</name>
    <dbReference type="NCBI Taxonomy" id="154117"/>
    <lineage>
        <taxon>Bacteria</taxon>
        <taxon>Bacillati</taxon>
        <taxon>Actinomycetota</taxon>
        <taxon>Actinomycetes</taxon>
        <taxon>Micrococcales</taxon>
        <taxon>Bogoriellaceae</taxon>
        <taxon>Georgenia</taxon>
    </lineage>
</organism>
<dbReference type="AlphaFoldDB" id="A0A3N4Z2J5"/>
<evidence type="ECO:0000313" key="2">
    <source>
        <dbReference type="EMBL" id="RPF25856.1"/>
    </source>
</evidence>
<dbReference type="PROSITE" id="PS51257">
    <property type="entry name" value="PROKAR_LIPOPROTEIN"/>
    <property type="match status" value="1"/>
</dbReference>